<accession>A0A4W4G0P3</accession>
<dbReference type="PANTHER" id="PTHR24023:SF1112">
    <property type="entry name" value="COL_CUTICLE_N DOMAIN-CONTAINING PROTEIN-RELATED"/>
    <property type="match status" value="1"/>
</dbReference>
<feature type="region of interest" description="Disordered" evidence="1">
    <location>
        <begin position="30"/>
        <end position="111"/>
    </location>
</feature>
<dbReference type="GO" id="GO:0031012">
    <property type="term" value="C:extracellular matrix"/>
    <property type="evidence" value="ECO:0007669"/>
    <property type="project" value="TreeGrafter"/>
</dbReference>
<evidence type="ECO:0000313" key="2">
    <source>
        <dbReference type="Ensembl" id="ENSEEEP00000031183.2"/>
    </source>
</evidence>
<dbReference type="GO" id="GO:0005615">
    <property type="term" value="C:extracellular space"/>
    <property type="evidence" value="ECO:0007669"/>
    <property type="project" value="TreeGrafter"/>
</dbReference>
<evidence type="ECO:0000313" key="3">
    <source>
        <dbReference type="Proteomes" id="UP000314983"/>
    </source>
</evidence>
<dbReference type="InterPro" id="IPR050149">
    <property type="entry name" value="Collagen_superfamily"/>
</dbReference>
<dbReference type="InterPro" id="IPR008160">
    <property type="entry name" value="Collagen"/>
</dbReference>
<name>A0A4W4G0P3_ELEEL</name>
<proteinExistence type="predicted"/>
<reference evidence="3" key="1">
    <citation type="journal article" date="2014" name="Science">
        <title>Nonhuman genetics. Genomic basis for the convergent evolution of electric organs.</title>
        <authorList>
            <person name="Gallant J.R."/>
            <person name="Traeger L.L."/>
            <person name="Volkening J.D."/>
            <person name="Moffett H."/>
            <person name="Chen P.H."/>
            <person name="Novina C.D."/>
            <person name="Phillips G.N.Jr."/>
            <person name="Anand R."/>
            <person name="Wells G.B."/>
            <person name="Pinch M."/>
            <person name="Guth R."/>
            <person name="Unguez G.A."/>
            <person name="Albert J.S."/>
            <person name="Zakon H.H."/>
            <person name="Samanta M.P."/>
            <person name="Sussman M.R."/>
        </authorList>
    </citation>
    <scope>NUCLEOTIDE SEQUENCE [LARGE SCALE GENOMIC DNA]</scope>
</reference>
<organism evidence="2 3">
    <name type="scientific">Electrophorus electricus</name>
    <name type="common">Electric eel</name>
    <name type="synonym">Gymnotus electricus</name>
    <dbReference type="NCBI Taxonomy" id="8005"/>
    <lineage>
        <taxon>Eukaryota</taxon>
        <taxon>Metazoa</taxon>
        <taxon>Chordata</taxon>
        <taxon>Craniata</taxon>
        <taxon>Vertebrata</taxon>
        <taxon>Euteleostomi</taxon>
        <taxon>Actinopterygii</taxon>
        <taxon>Neopterygii</taxon>
        <taxon>Teleostei</taxon>
        <taxon>Ostariophysi</taxon>
        <taxon>Gymnotiformes</taxon>
        <taxon>Gymnotoidei</taxon>
        <taxon>Gymnotidae</taxon>
        <taxon>Electrophorus</taxon>
    </lineage>
</organism>
<feature type="compositionally biased region" description="Low complexity" evidence="1">
    <location>
        <begin position="43"/>
        <end position="60"/>
    </location>
</feature>
<sequence length="218" mass="23555">MKNVFVQLSYQFDIVFIMFSIGPSGLAIPINGDNGEPGQKGNPGYKGQRGPPGPQGIAGPPGSPGDKGAKGDLGYSGEPGPQGMCGDPGPCGPNGPKGVQGDPGQHLLRNPWPEQTTTEQLADTLYIDKNTSVQEIKYIKNCTFLISLSKQTLFQVPLASMVPKASRAPWEIKDHLANRVQKVQTHLCSHIHRCSDTQTFHWNPWRSRGNGSKRINGD</sequence>
<protein>
    <submittedName>
        <fullName evidence="2">Uncharacterized protein</fullName>
    </submittedName>
</protein>
<dbReference type="PANTHER" id="PTHR24023">
    <property type="entry name" value="COLLAGEN ALPHA"/>
    <property type="match status" value="1"/>
</dbReference>
<reference evidence="2" key="4">
    <citation type="submission" date="2025-08" db="UniProtKB">
        <authorList>
            <consortium name="Ensembl"/>
        </authorList>
    </citation>
    <scope>IDENTIFICATION</scope>
</reference>
<dbReference type="AlphaFoldDB" id="A0A4W4G0P3"/>
<dbReference type="Pfam" id="PF01391">
    <property type="entry name" value="Collagen"/>
    <property type="match status" value="1"/>
</dbReference>
<dbReference type="GO" id="GO:0030020">
    <property type="term" value="F:extracellular matrix structural constituent conferring tensile strength"/>
    <property type="evidence" value="ECO:0007669"/>
    <property type="project" value="TreeGrafter"/>
</dbReference>
<feature type="compositionally biased region" description="Low complexity" evidence="1">
    <location>
        <begin position="79"/>
        <end position="88"/>
    </location>
</feature>
<dbReference type="GeneTree" id="ENSGT00940000164076"/>
<dbReference type="Ensembl" id="ENSEEET00000031557.2">
    <property type="protein sequence ID" value="ENSEEEP00000031183.2"/>
    <property type="gene ID" value="ENSEEEG00000014938.2"/>
</dbReference>
<reference evidence="3" key="2">
    <citation type="journal article" date="2017" name="Sci. Adv.">
        <title>A tail of two voltages: Proteomic comparison of the three electric organs of the electric eel.</title>
        <authorList>
            <person name="Traeger L.L."/>
            <person name="Sabat G."/>
            <person name="Barrett-Wilt G.A."/>
            <person name="Wells G.B."/>
            <person name="Sussman M.R."/>
        </authorList>
    </citation>
    <scope>NUCLEOTIDE SEQUENCE [LARGE SCALE GENOMIC DNA]</scope>
</reference>
<dbReference type="Proteomes" id="UP000314983">
    <property type="component" value="Chromosome 15"/>
</dbReference>
<evidence type="ECO:0000256" key="1">
    <source>
        <dbReference type="SAM" id="MobiDB-lite"/>
    </source>
</evidence>
<reference evidence="2" key="5">
    <citation type="submission" date="2025-09" db="UniProtKB">
        <authorList>
            <consortium name="Ensembl"/>
        </authorList>
    </citation>
    <scope>IDENTIFICATION</scope>
</reference>
<dbReference type="GO" id="GO:0030198">
    <property type="term" value="P:extracellular matrix organization"/>
    <property type="evidence" value="ECO:0007669"/>
    <property type="project" value="TreeGrafter"/>
</dbReference>
<reference evidence="2" key="3">
    <citation type="submission" date="2020-05" db="EMBL/GenBank/DDBJ databases">
        <title>Electrophorus electricus (electric eel) genome, fEleEle1, primary haplotype.</title>
        <authorList>
            <person name="Myers G."/>
            <person name="Meyer A."/>
            <person name="Fedrigo O."/>
            <person name="Formenti G."/>
            <person name="Rhie A."/>
            <person name="Tracey A."/>
            <person name="Sims Y."/>
            <person name="Jarvis E.D."/>
        </authorList>
    </citation>
    <scope>NUCLEOTIDE SEQUENCE [LARGE SCALE GENOMIC DNA]</scope>
</reference>
<keyword evidence="3" id="KW-1185">Reference proteome</keyword>
<gene>
    <name evidence="2" type="primary">LOC118242576</name>
</gene>